<dbReference type="Gene3D" id="3.40.50.150">
    <property type="entry name" value="Vaccinia Virus protein VP39"/>
    <property type="match status" value="1"/>
</dbReference>
<evidence type="ECO:0000313" key="3">
    <source>
        <dbReference type="Proteomes" id="UP001208689"/>
    </source>
</evidence>
<evidence type="ECO:0000259" key="1">
    <source>
        <dbReference type="Pfam" id="PF13847"/>
    </source>
</evidence>
<dbReference type="GO" id="GO:0032259">
    <property type="term" value="P:methylation"/>
    <property type="evidence" value="ECO:0007669"/>
    <property type="project" value="UniProtKB-KW"/>
</dbReference>
<gene>
    <name evidence="2" type="ORF">NEF87_003840</name>
</gene>
<reference evidence="2" key="1">
    <citation type="submission" date="2022-09" db="EMBL/GenBank/DDBJ databases">
        <title>Actin cytoskeleton and complex cell architecture in an #Asgard archaeon.</title>
        <authorList>
            <person name="Ponce Toledo R.I."/>
            <person name="Schleper C."/>
            <person name="Rodrigues Oliveira T."/>
            <person name="Wollweber F."/>
            <person name="Xu J."/>
            <person name="Rittmann S."/>
            <person name="Klingl A."/>
            <person name="Pilhofer M."/>
        </authorList>
    </citation>
    <scope>NUCLEOTIDE SEQUENCE</scope>
    <source>
        <strain evidence="2">B-35</strain>
    </source>
</reference>
<dbReference type="EC" id="2.1.1.144" evidence="2"/>
<dbReference type="Proteomes" id="UP001208689">
    <property type="component" value="Chromosome"/>
</dbReference>
<name>A0ABY6HVW3_9ARCH</name>
<accession>A0ABY6HVW3</accession>
<dbReference type="PANTHER" id="PTHR43861">
    <property type="entry name" value="TRANS-ACONITATE 2-METHYLTRANSFERASE-RELATED"/>
    <property type="match status" value="1"/>
</dbReference>
<dbReference type="Gene3D" id="2.20.25.110">
    <property type="entry name" value="S-adenosyl-L-methionine-dependent methyltransferases"/>
    <property type="match status" value="1"/>
</dbReference>
<dbReference type="Pfam" id="PF13847">
    <property type="entry name" value="Methyltransf_31"/>
    <property type="match status" value="1"/>
</dbReference>
<keyword evidence="3" id="KW-1185">Reference proteome</keyword>
<dbReference type="CDD" id="cd02440">
    <property type="entry name" value="AdoMet_MTases"/>
    <property type="match status" value="1"/>
</dbReference>
<protein>
    <submittedName>
        <fullName evidence="2">Trans-aconitate 2-methyltransferase</fullName>
        <ecNumber evidence="2">2.1.1.144</ecNumber>
    </submittedName>
</protein>
<dbReference type="InterPro" id="IPR025714">
    <property type="entry name" value="Methyltranfer_dom"/>
</dbReference>
<keyword evidence="2" id="KW-0489">Methyltransferase</keyword>
<feature type="domain" description="Methyltransferase" evidence="1">
    <location>
        <begin position="35"/>
        <end position="150"/>
    </location>
</feature>
<evidence type="ECO:0000313" key="2">
    <source>
        <dbReference type="EMBL" id="UYP47555.1"/>
    </source>
</evidence>
<dbReference type="PANTHER" id="PTHR43861:SF1">
    <property type="entry name" value="TRANS-ACONITATE 2-METHYLTRANSFERASE"/>
    <property type="match status" value="1"/>
</dbReference>
<dbReference type="SUPFAM" id="SSF53335">
    <property type="entry name" value="S-adenosyl-L-methionine-dependent methyltransferases"/>
    <property type="match status" value="1"/>
</dbReference>
<dbReference type="GO" id="GO:0030798">
    <property type="term" value="F:trans-aconitate 2-methyltransferase activity"/>
    <property type="evidence" value="ECO:0007669"/>
    <property type="project" value="UniProtKB-EC"/>
</dbReference>
<sequence>MYNEMETYLETINWTNRLKRELPTIEEIINTFPQKKRLRILDLGCGPGIHLTQLAKNYPAHEFEGIDISEDSIKYAQSAIKDSNSEISFSKKDFVKEPICEQKFDVIYSLGNSISLMWGEYLPTETFKKISESLNNGGRLFFQILNSENPRKGYWTSKIVHSKDGYEIFTSKRFDPDLTTHIQHVDFITFYKKAAEEKFSQKVNTSSWYLPSTEELKNILREYEFSEIIFWDSYEKSPLRPKESDSLLCYATKTVI</sequence>
<organism evidence="2 3">
    <name type="scientific">Candidatus Lokiarchaeum ossiferum</name>
    <dbReference type="NCBI Taxonomy" id="2951803"/>
    <lineage>
        <taxon>Archaea</taxon>
        <taxon>Promethearchaeati</taxon>
        <taxon>Promethearchaeota</taxon>
        <taxon>Promethearchaeia</taxon>
        <taxon>Promethearchaeales</taxon>
        <taxon>Promethearchaeaceae</taxon>
        <taxon>Candidatus Lokiarchaeum</taxon>
    </lineage>
</organism>
<proteinExistence type="predicted"/>
<dbReference type="InterPro" id="IPR029063">
    <property type="entry name" value="SAM-dependent_MTases_sf"/>
</dbReference>
<keyword evidence="2" id="KW-0808">Transferase</keyword>
<dbReference type="EMBL" id="CP104013">
    <property type="protein sequence ID" value="UYP47555.1"/>
    <property type="molecule type" value="Genomic_DNA"/>
</dbReference>